<reference evidence="3 4" key="1">
    <citation type="submission" date="2017-07" db="EMBL/GenBank/DDBJ databases">
        <title>Complete Genome Sequence of the cosmetic ferment Vitreoscilla filiformis (ATCC15551).</title>
        <authorList>
            <person name="Contreras S."/>
            <person name="Sagory-Zalkind P."/>
            <person name="Blanquart H."/>
            <person name="Iltis A."/>
            <person name="Morand S.C."/>
        </authorList>
    </citation>
    <scope>NUCLEOTIDE SEQUENCE [LARGE SCALE GENOMIC DNA]</scope>
    <source>
        <strain evidence="3 4">ATCC 15551</strain>
    </source>
</reference>
<accession>A0A221KEK5</accession>
<proteinExistence type="predicted"/>
<protein>
    <submittedName>
        <fullName evidence="3">Lytic transglycosylase</fullName>
    </submittedName>
</protein>
<keyword evidence="4" id="KW-1185">Reference proteome</keyword>
<feature type="region of interest" description="Disordered" evidence="1">
    <location>
        <begin position="195"/>
        <end position="218"/>
    </location>
</feature>
<dbReference type="KEGG" id="vff:VITFI_CDS1694"/>
<dbReference type="Proteomes" id="UP000199729">
    <property type="component" value="Chromosome"/>
</dbReference>
<dbReference type="EMBL" id="CP022423">
    <property type="protein sequence ID" value="ASM77472.1"/>
    <property type="molecule type" value="Genomic_DNA"/>
</dbReference>
<evidence type="ECO:0000256" key="1">
    <source>
        <dbReference type="SAM" id="MobiDB-lite"/>
    </source>
</evidence>
<evidence type="ECO:0000259" key="2">
    <source>
        <dbReference type="Pfam" id="PF01464"/>
    </source>
</evidence>
<dbReference type="InterPro" id="IPR023346">
    <property type="entry name" value="Lysozyme-like_dom_sf"/>
</dbReference>
<sequence length="235" mass="25008">MSHSMLALVGLGVVAGSLFVLNHADWRHELEEQLYGWLQEREAERLVEELDNRPPSAVVVATAELKAAPPAASSVLEMMAANAQAAFDLAIESSFNPFAQSSVGAQGLMQVMTRIHDDKYQAFGGKLTAFDPVTNLRVGVQVLSECIAKAGGSLEEGLKYYVGATNLDSDDGYAARVLNEQQFLTRVASGQKVPTSVSNQPVMAPPPQPEASPVAHASPAQVALLRAESSALTLH</sequence>
<dbReference type="CDD" id="cd00254">
    <property type="entry name" value="LT-like"/>
    <property type="match status" value="1"/>
</dbReference>
<evidence type="ECO:0000313" key="3">
    <source>
        <dbReference type="EMBL" id="ASM77472.1"/>
    </source>
</evidence>
<dbReference type="Pfam" id="PF01464">
    <property type="entry name" value="SLT"/>
    <property type="match status" value="1"/>
</dbReference>
<name>A0A221KEK5_VITFI</name>
<organism evidence="3 4">
    <name type="scientific">Vitreoscilla filiformis</name>
    <dbReference type="NCBI Taxonomy" id="63"/>
    <lineage>
        <taxon>Bacteria</taxon>
        <taxon>Pseudomonadati</taxon>
        <taxon>Pseudomonadota</taxon>
        <taxon>Betaproteobacteria</taxon>
        <taxon>Neisseriales</taxon>
        <taxon>Neisseriaceae</taxon>
        <taxon>Vitreoscilla</taxon>
    </lineage>
</organism>
<feature type="domain" description="Transglycosylase SLT" evidence="2">
    <location>
        <begin position="91"/>
        <end position="159"/>
    </location>
</feature>
<dbReference type="Gene3D" id="1.10.530.10">
    <property type="match status" value="1"/>
</dbReference>
<evidence type="ECO:0000313" key="4">
    <source>
        <dbReference type="Proteomes" id="UP000199729"/>
    </source>
</evidence>
<dbReference type="AlphaFoldDB" id="A0A221KEK5"/>
<dbReference type="SUPFAM" id="SSF53955">
    <property type="entry name" value="Lysozyme-like"/>
    <property type="match status" value="1"/>
</dbReference>
<gene>
    <name evidence="3" type="ORF">VITFI_CDS1694</name>
</gene>
<dbReference type="InterPro" id="IPR008258">
    <property type="entry name" value="Transglycosylase_SLT_dom_1"/>
</dbReference>